<protein>
    <submittedName>
        <fullName evidence="3">RYDR_ITPR domain-containing protein</fullName>
    </submittedName>
</protein>
<evidence type="ECO:0000313" key="2">
    <source>
        <dbReference type="Proteomes" id="UP000271162"/>
    </source>
</evidence>
<proteinExistence type="predicted"/>
<dbReference type="EMBL" id="UYSL01020744">
    <property type="protein sequence ID" value="VDL75984.1"/>
    <property type="molecule type" value="Genomic_DNA"/>
</dbReference>
<evidence type="ECO:0000313" key="3">
    <source>
        <dbReference type="WBParaSite" id="NBR_0001239401-mRNA-1"/>
    </source>
</evidence>
<organism evidence="3">
    <name type="scientific">Nippostrongylus brasiliensis</name>
    <name type="common">Rat hookworm</name>
    <dbReference type="NCBI Taxonomy" id="27835"/>
    <lineage>
        <taxon>Eukaryota</taxon>
        <taxon>Metazoa</taxon>
        <taxon>Ecdysozoa</taxon>
        <taxon>Nematoda</taxon>
        <taxon>Chromadorea</taxon>
        <taxon>Rhabditida</taxon>
        <taxon>Rhabditina</taxon>
        <taxon>Rhabditomorpha</taxon>
        <taxon>Strongyloidea</taxon>
        <taxon>Heligmosomidae</taxon>
        <taxon>Nippostrongylus</taxon>
    </lineage>
</organism>
<keyword evidence="2" id="KW-1185">Reference proteome</keyword>
<dbReference type="WBParaSite" id="NBR_0001239401-mRNA-1">
    <property type="protein sequence ID" value="NBR_0001239401-mRNA-1"/>
    <property type="gene ID" value="NBR_0001239401"/>
</dbReference>
<name>A0A0N4Y866_NIPBR</name>
<accession>A0A0N4Y866</accession>
<reference evidence="1 2" key="2">
    <citation type="submission" date="2018-11" db="EMBL/GenBank/DDBJ databases">
        <authorList>
            <consortium name="Pathogen Informatics"/>
        </authorList>
    </citation>
    <scope>NUCLEOTIDE SEQUENCE [LARGE SCALE GENOMIC DNA]</scope>
</reference>
<evidence type="ECO:0000313" key="1">
    <source>
        <dbReference type="EMBL" id="VDL75984.1"/>
    </source>
</evidence>
<dbReference type="AlphaFoldDB" id="A0A0N4Y866"/>
<sequence length="140" mass="15504">MTAEVWIQVAKNSDRQAMEILQSQGRNRSAPYMFTLNAQKNMELISTGKRLQPTILALTSQNEGLRALTKQWSSTDEEISKHLVTGLCSLILSVSPNEEALALMDEKEPEQERAAKAVNLAERVLAAILRKLNQKAKGGV</sequence>
<reference evidence="3" key="1">
    <citation type="submission" date="2017-02" db="UniProtKB">
        <authorList>
            <consortium name="WormBaseParasite"/>
        </authorList>
    </citation>
    <scope>IDENTIFICATION</scope>
</reference>
<gene>
    <name evidence="1" type="ORF">NBR_LOCUS12395</name>
</gene>
<dbReference type="Proteomes" id="UP000271162">
    <property type="component" value="Unassembled WGS sequence"/>
</dbReference>